<evidence type="ECO:0000313" key="1">
    <source>
        <dbReference type="EMBL" id="KAL0435328.1"/>
    </source>
</evidence>
<sequence length="93" mass="10223">MVAGRRGVVGSENLLPDGLERVARIRVHEVRLAAKENPRGFRVSGVDEVGFGPINPIDFRVEFLHPASMWSNDRFSITSTTTVFIGLAAAEEE</sequence>
<dbReference type="EMBL" id="JACGWJ010000002">
    <property type="protein sequence ID" value="KAL0435328.1"/>
    <property type="molecule type" value="Genomic_DNA"/>
</dbReference>
<comment type="caution">
    <text evidence="1">The sequence shown here is derived from an EMBL/GenBank/DDBJ whole genome shotgun (WGS) entry which is preliminary data.</text>
</comment>
<accession>A0AAW2W1B1</accession>
<proteinExistence type="predicted"/>
<reference evidence="1" key="1">
    <citation type="submission" date="2020-06" db="EMBL/GenBank/DDBJ databases">
        <authorList>
            <person name="Li T."/>
            <person name="Hu X."/>
            <person name="Zhang T."/>
            <person name="Song X."/>
            <person name="Zhang H."/>
            <person name="Dai N."/>
            <person name="Sheng W."/>
            <person name="Hou X."/>
            <person name="Wei L."/>
        </authorList>
    </citation>
    <scope>NUCLEOTIDE SEQUENCE</scope>
    <source>
        <strain evidence="1">G02</strain>
        <tissue evidence="1">Leaf</tissue>
    </source>
</reference>
<name>A0AAW2W1B1_SESRA</name>
<reference evidence="1" key="2">
    <citation type="journal article" date="2024" name="Plant">
        <title>Genomic evolution and insights into agronomic trait innovations of Sesamum species.</title>
        <authorList>
            <person name="Miao H."/>
            <person name="Wang L."/>
            <person name="Qu L."/>
            <person name="Liu H."/>
            <person name="Sun Y."/>
            <person name="Le M."/>
            <person name="Wang Q."/>
            <person name="Wei S."/>
            <person name="Zheng Y."/>
            <person name="Lin W."/>
            <person name="Duan Y."/>
            <person name="Cao H."/>
            <person name="Xiong S."/>
            <person name="Wang X."/>
            <person name="Wei L."/>
            <person name="Li C."/>
            <person name="Ma Q."/>
            <person name="Ju M."/>
            <person name="Zhao R."/>
            <person name="Li G."/>
            <person name="Mu C."/>
            <person name="Tian Q."/>
            <person name="Mei H."/>
            <person name="Zhang T."/>
            <person name="Gao T."/>
            <person name="Zhang H."/>
        </authorList>
    </citation>
    <scope>NUCLEOTIDE SEQUENCE</scope>
    <source>
        <strain evidence="1">G02</strain>
    </source>
</reference>
<organism evidence="1">
    <name type="scientific">Sesamum radiatum</name>
    <name type="common">Black benniseed</name>
    <dbReference type="NCBI Taxonomy" id="300843"/>
    <lineage>
        <taxon>Eukaryota</taxon>
        <taxon>Viridiplantae</taxon>
        <taxon>Streptophyta</taxon>
        <taxon>Embryophyta</taxon>
        <taxon>Tracheophyta</taxon>
        <taxon>Spermatophyta</taxon>
        <taxon>Magnoliopsida</taxon>
        <taxon>eudicotyledons</taxon>
        <taxon>Gunneridae</taxon>
        <taxon>Pentapetalae</taxon>
        <taxon>asterids</taxon>
        <taxon>lamiids</taxon>
        <taxon>Lamiales</taxon>
        <taxon>Pedaliaceae</taxon>
        <taxon>Sesamum</taxon>
    </lineage>
</organism>
<protein>
    <submittedName>
        <fullName evidence="1">Uncharacterized protein</fullName>
    </submittedName>
</protein>
<dbReference type="AlphaFoldDB" id="A0AAW2W1B1"/>
<gene>
    <name evidence="1" type="ORF">Sradi_0240700</name>
</gene>